<evidence type="ECO:0000313" key="3">
    <source>
        <dbReference type="Proteomes" id="UP000033874"/>
    </source>
</evidence>
<gene>
    <name evidence="2" type="ORF">YP76_22135</name>
</gene>
<dbReference type="EMBL" id="LBIC01000012">
    <property type="protein sequence ID" value="KKW90137.1"/>
    <property type="molecule type" value="Genomic_DNA"/>
</dbReference>
<dbReference type="Pfam" id="PF19362">
    <property type="entry name" value="DUF5938"/>
    <property type="match status" value="1"/>
</dbReference>
<evidence type="ECO:0000313" key="2">
    <source>
        <dbReference type="EMBL" id="KKW90137.1"/>
    </source>
</evidence>
<dbReference type="PANTHER" id="PTHR43781:SF1">
    <property type="entry name" value="SACCHAROPINE DEHYDROGENASE"/>
    <property type="match status" value="1"/>
</dbReference>
<dbReference type="RefSeq" id="WP_046765758.1">
    <property type="nucleotide sequence ID" value="NZ_LBIC01000012.1"/>
</dbReference>
<reference evidence="2 3" key="1">
    <citation type="submission" date="2015-04" db="EMBL/GenBank/DDBJ databases">
        <title>Genome sequence of aromatic hydrocarbons-degrading Sphingobium chungbukense DJ77.</title>
        <authorList>
            <person name="Kim Y.-C."/>
            <person name="Chae J.-C."/>
        </authorList>
    </citation>
    <scope>NUCLEOTIDE SEQUENCE [LARGE SCALE GENOMIC DNA]</scope>
    <source>
        <strain evidence="2 3">DJ77</strain>
    </source>
</reference>
<protein>
    <recommendedName>
        <fullName evidence="1">DUF5938 domain-containing protein</fullName>
    </recommendedName>
</protein>
<dbReference type="InterPro" id="IPR045982">
    <property type="entry name" value="DUF5938"/>
</dbReference>
<dbReference type="PATRIC" id="fig|56193.3.peg.4655"/>
<dbReference type="AlphaFoldDB" id="A0A0M3AJ67"/>
<dbReference type="PANTHER" id="PTHR43781">
    <property type="entry name" value="SACCHAROPINE DEHYDROGENASE"/>
    <property type="match status" value="1"/>
</dbReference>
<evidence type="ECO:0000259" key="1">
    <source>
        <dbReference type="Pfam" id="PF19362"/>
    </source>
</evidence>
<dbReference type="Proteomes" id="UP000033874">
    <property type="component" value="Unassembled WGS sequence"/>
</dbReference>
<proteinExistence type="predicted"/>
<sequence length="370" mass="39945">MSEAKVVLYGASGYTGKMIAGQLAARGIPFIAAGRNAERLKAELANNPELAGAQYEVQGVACEVGPLTELFRGKLAVYNTVGPMMQLASPIVEAALAAGCHYFDSSGEQDWTAHCRVTWGNKFAAAKLTLIPCMSMMWASGDLASALVLETAGIDTLDILYVPLGSSPSVASTLSFLRMCCQPQLKLVNKELVEWPPATTFQAVAPGTHEVLTCLPWSGGAEPIWYQDHATVRNCKVLVSFGSPEHMERTAALTREFREKWADQPADVQERATNEMGHQMTTKEPPRDDPNISRTIVSCHGRGEMAHATAVLWGVRGYDQTGHIGAIVLQRVIAGQLRAHGFVPPSIAFGARALLQEWQDAGLVTAETIR</sequence>
<keyword evidence="3" id="KW-1185">Reference proteome</keyword>
<dbReference type="InterPro" id="IPR036291">
    <property type="entry name" value="NAD(P)-bd_dom_sf"/>
</dbReference>
<dbReference type="STRING" id="56193.YP76_22135"/>
<dbReference type="Gene3D" id="3.40.50.720">
    <property type="entry name" value="NAD(P)-binding Rossmann-like Domain"/>
    <property type="match status" value="1"/>
</dbReference>
<feature type="domain" description="DUF5938" evidence="1">
    <location>
        <begin position="140"/>
        <end position="365"/>
    </location>
</feature>
<dbReference type="SUPFAM" id="SSF51735">
    <property type="entry name" value="NAD(P)-binding Rossmann-fold domains"/>
    <property type="match status" value="1"/>
</dbReference>
<name>A0A0M3AJ67_9SPHN</name>
<accession>A0A0M3AJ67</accession>
<comment type="caution">
    <text evidence="2">The sequence shown here is derived from an EMBL/GenBank/DDBJ whole genome shotgun (WGS) entry which is preliminary data.</text>
</comment>
<organism evidence="2 3">
    <name type="scientific">Sphingobium chungbukense</name>
    <dbReference type="NCBI Taxonomy" id="56193"/>
    <lineage>
        <taxon>Bacteria</taxon>
        <taxon>Pseudomonadati</taxon>
        <taxon>Pseudomonadota</taxon>
        <taxon>Alphaproteobacteria</taxon>
        <taxon>Sphingomonadales</taxon>
        <taxon>Sphingomonadaceae</taxon>
        <taxon>Sphingobium</taxon>
    </lineage>
</organism>